<dbReference type="EMBL" id="BAABCE010000001">
    <property type="protein sequence ID" value="GAA3528208.1"/>
    <property type="molecule type" value="Genomic_DNA"/>
</dbReference>
<keyword evidence="3" id="KW-1185">Reference proteome</keyword>
<keyword evidence="1" id="KW-0472">Membrane</keyword>
<accession>A0ABP6V7F1</accession>
<proteinExistence type="predicted"/>
<keyword evidence="1" id="KW-0812">Transmembrane</keyword>
<gene>
    <name evidence="2" type="ORF">GCM10022295_07720</name>
</gene>
<keyword evidence="1" id="KW-1133">Transmembrane helix</keyword>
<evidence type="ECO:0008006" key="4">
    <source>
        <dbReference type="Google" id="ProtNLM"/>
    </source>
</evidence>
<dbReference type="Proteomes" id="UP001500707">
    <property type="component" value="Unassembled WGS sequence"/>
</dbReference>
<feature type="transmembrane region" description="Helical" evidence="1">
    <location>
        <begin position="72"/>
        <end position="92"/>
    </location>
</feature>
<organism evidence="2 3">
    <name type="scientific">Streptomyces osmaniensis</name>
    <dbReference type="NCBI Taxonomy" id="593134"/>
    <lineage>
        <taxon>Bacteria</taxon>
        <taxon>Bacillati</taxon>
        <taxon>Actinomycetota</taxon>
        <taxon>Actinomycetes</taxon>
        <taxon>Kitasatosporales</taxon>
        <taxon>Streptomycetaceae</taxon>
        <taxon>Streptomyces</taxon>
    </lineage>
</organism>
<evidence type="ECO:0000313" key="3">
    <source>
        <dbReference type="Proteomes" id="UP001500707"/>
    </source>
</evidence>
<evidence type="ECO:0000256" key="1">
    <source>
        <dbReference type="SAM" id="Phobius"/>
    </source>
</evidence>
<feature type="transmembrane region" description="Helical" evidence="1">
    <location>
        <begin position="138"/>
        <end position="159"/>
    </location>
</feature>
<sequence length="162" mass="18514">MLFCKREKGPSPERLQLAFDTLMRYFEELSKAIDSQKTRAGNLVTISAFIVTFASAAGLIGKDTSIAFPEWASITLWGIIVCQVFAVMYVLLPHKYKRGVDVRKLMKDDADPWLTMARIEELSDRLDSTHQKYRHWGYLYQFALVCLVAEVTVILFAVVDSR</sequence>
<feature type="transmembrane region" description="Helical" evidence="1">
    <location>
        <begin position="40"/>
        <end position="60"/>
    </location>
</feature>
<name>A0ABP6V7F1_9ACTN</name>
<evidence type="ECO:0000313" key="2">
    <source>
        <dbReference type="EMBL" id="GAA3528208.1"/>
    </source>
</evidence>
<protein>
    <recommendedName>
        <fullName evidence="4">Integral membrane protein</fullName>
    </recommendedName>
</protein>
<reference evidence="3" key="1">
    <citation type="journal article" date="2019" name="Int. J. Syst. Evol. Microbiol.">
        <title>The Global Catalogue of Microorganisms (GCM) 10K type strain sequencing project: providing services to taxonomists for standard genome sequencing and annotation.</title>
        <authorList>
            <consortium name="The Broad Institute Genomics Platform"/>
            <consortium name="The Broad Institute Genome Sequencing Center for Infectious Disease"/>
            <person name="Wu L."/>
            <person name="Ma J."/>
        </authorList>
    </citation>
    <scope>NUCLEOTIDE SEQUENCE [LARGE SCALE GENOMIC DNA]</scope>
    <source>
        <strain evidence="3">JCM 17656</strain>
    </source>
</reference>
<comment type="caution">
    <text evidence="2">The sequence shown here is derived from an EMBL/GenBank/DDBJ whole genome shotgun (WGS) entry which is preliminary data.</text>
</comment>